<evidence type="ECO:0000313" key="4">
    <source>
        <dbReference type="Proteomes" id="UP000008068"/>
    </source>
</evidence>
<dbReference type="OrthoDB" id="5915810at2759"/>
<dbReference type="Pfam" id="PF21599">
    <property type="entry name" value="ZSWIM3_N"/>
    <property type="match status" value="1"/>
</dbReference>
<feature type="compositionally biased region" description="Low complexity" evidence="1">
    <location>
        <begin position="327"/>
        <end position="344"/>
    </location>
</feature>
<dbReference type="PANTHER" id="PTHR47086">
    <property type="entry name" value="BTB DOMAIN-CONTAINING PROTEIN"/>
    <property type="match status" value="1"/>
</dbReference>
<organism evidence="4">
    <name type="scientific">Caenorhabditis brenneri</name>
    <name type="common">Nematode worm</name>
    <dbReference type="NCBI Taxonomy" id="135651"/>
    <lineage>
        <taxon>Eukaryota</taxon>
        <taxon>Metazoa</taxon>
        <taxon>Ecdysozoa</taxon>
        <taxon>Nematoda</taxon>
        <taxon>Chromadorea</taxon>
        <taxon>Rhabditida</taxon>
        <taxon>Rhabditina</taxon>
        <taxon>Rhabditomorpha</taxon>
        <taxon>Rhabditoidea</taxon>
        <taxon>Rhabditidae</taxon>
        <taxon>Peloderinae</taxon>
        <taxon>Caenorhabditis</taxon>
    </lineage>
</organism>
<feature type="region of interest" description="Disordered" evidence="1">
    <location>
        <begin position="327"/>
        <end position="347"/>
    </location>
</feature>
<dbReference type="OMA" id="CNCTAMI"/>
<reference evidence="4" key="1">
    <citation type="submission" date="2011-07" db="EMBL/GenBank/DDBJ databases">
        <authorList>
            <consortium name="Caenorhabditis brenneri Sequencing and Analysis Consortium"/>
            <person name="Wilson R.K."/>
        </authorList>
    </citation>
    <scope>NUCLEOTIDE SEQUENCE [LARGE SCALE GENOMIC DNA]</scope>
    <source>
        <strain evidence="4">PB2801</strain>
    </source>
</reference>
<dbReference type="HOGENOM" id="CLU_649310_0_0_1"/>
<dbReference type="AlphaFoldDB" id="G0MYW1"/>
<protein>
    <recommendedName>
        <fullName evidence="2">ZSWIM3 N-terminal domain-containing protein</fullName>
    </recommendedName>
</protein>
<name>G0MYW1_CAEBE</name>
<dbReference type="EMBL" id="GL379821">
    <property type="protein sequence ID" value="EGT47808.1"/>
    <property type="molecule type" value="Genomic_DNA"/>
</dbReference>
<feature type="compositionally biased region" description="Basic and acidic residues" evidence="1">
    <location>
        <begin position="216"/>
        <end position="230"/>
    </location>
</feature>
<dbReference type="eggNOG" id="ENOG502S72Y">
    <property type="taxonomic scope" value="Eukaryota"/>
</dbReference>
<dbReference type="Proteomes" id="UP000008068">
    <property type="component" value="Unassembled WGS sequence"/>
</dbReference>
<evidence type="ECO:0000256" key="1">
    <source>
        <dbReference type="SAM" id="MobiDB-lite"/>
    </source>
</evidence>
<feature type="domain" description="ZSWIM3 N-terminal" evidence="2">
    <location>
        <begin position="79"/>
        <end position="179"/>
    </location>
</feature>
<sequence length="428" mass="49562">MISFTEKQCTDDPDWNAYEPSTKKRKLNEKSFKSVQNSLKTQKTDSVKVKTVPFNYTKPQEATITTEETFDENIFPEATYQSYDEFEQKFNIWKAKYLHPFRVASSEALRTEEGQVSERFKYRYVVYHCARFGNPRMRGEGKRPNQNYLPCNCTAMIRLNFNYHEQCLKLTSVQTRHQNHSLDKDLYDRMIKNEGKRRTITPRRRTIGALPMTVPIKKEVDEEADSEHSQKSRSKTPPSNYRTPPINKSGFPNQVLQYLTPPHIQNYVPPNLMVPRTSDMMSPVSSIPTLHEMQRMQNHTVVNRMNVFVTAPYPINPNWTTNPLPLSSQASTASSSQISPISSTVDENEAPKRFHTLETVRPIPLLPSENTAFHQMIHESTRVSPIPKVEIESMLASVSRMLLDVNLPPDVLQNRIRQLNHLISQWSY</sequence>
<keyword evidence="4" id="KW-1185">Reference proteome</keyword>
<feature type="region of interest" description="Disordered" evidence="1">
    <location>
        <begin position="214"/>
        <end position="254"/>
    </location>
</feature>
<gene>
    <name evidence="3" type="ORF">CAEBREN_01096</name>
</gene>
<proteinExistence type="predicted"/>
<dbReference type="FunCoup" id="G0MYW1">
    <property type="interactions" value="1211"/>
</dbReference>
<dbReference type="STRING" id="135651.G0MYW1"/>
<evidence type="ECO:0000259" key="2">
    <source>
        <dbReference type="Pfam" id="PF21599"/>
    </source>
</evidence>
<accession>G0MYW1</accession>
<dbReference type="InterPro" id="IPR048325">
    <property type="entry name" value="ZSWIM3_N"/>
</dbReference>
<dbReference type="InterPro" id="IPR040854">
    <property type="entry name" value="ZSWIM9"/>
</dbReference>
<evidence type="ECO:0000313" key="3">
    <source>
        <dbReference type="EMBL" id="EGT47808.1"/>
    </source>
</evidence>
<dbReference type="InParanoid" id="G0MYW1"/>
<dbReference type="PANTHER" id="PTHR47086:SF4">
    <property type="entry name" value="BTB DOMAIN-CONTAINING PROTEIN"/>
    <property type="match status" value="1"/>
</dbReference>